<dbReference type="AlphaFoldDB" id="A0A0M2GSL0"/>
<dbReference type="EMBL" id="JYJH01000008">
    <property type="protein sequence ID" value="KJK39096.1"/>
    <property type="molecule type" value="Genomic_DNA"/>
</dbReference>
<name>A0A0M2GSL0_9ACTN</name>
<gene>
    <name evidence="1" type="ORF">UK15_14250</name>
</gene>
<accession>A0A0M2GSL0</accession>
<dbReference type="PATRIC" id="fig|284040.3.peg.7717"/>
<dbReference type="Proteomes" id="UP000034786">
    <property type="component" value="Unassembled WGS sequence"/>
</dbReference>
<keyword evidence="2" id="KW-1185">Reference proteome</keyword>
<dbReference type="RefSeq" id="WP_031136046.1">
    <property type="nucleotide sequence ID" value="NZ_JYJH01000008.1"/>
</dbReference>
<evidence type="ECO:0000313" key="1">
    <source>
        <dbReference type="EMBL" id="KJK39096.1"/>
    </source>
</evidence>
<organism evidence="1 2">
    <name type="scientific">Streptomyces variegatus</name>
    <dbReference type="NCBI Taxonomy" id="284040"/>
    <lineage>
        <taxon>Bacteria</taxon>
        <taxon>Bacillati</taxon>
        <taxon>Actinomycetota</taxon>
        <taxon>Actinomycetes</taxon>
        <taxon>Kitasatosporales</taxon>
        <taxon>Streptomycetaceae</taxon>
        <taxon>Streptomyces</taxon>
    </lineage>
</organism>
<sequence length="157" mass="17635">MPPEDTTREPAEHARFAAYLAELERVTDTGEIELVGRVLADPDRVMAKAAVVRHLDRRAAELCLEPAWEGWAAAMARAMVPHPFLTRRLREWSLFRAIALRLPWHRDDLLASSDWLQLRIATGTAPEALGILAGSGRTKRIRHTAGTGLTRQGRRTR</sequence>
<evidence type="ECO:0000313" key="2">
    <source>
        <dbReference type="Proteomes" id="UP000034786"/>
    </source>
</evidence>
<protein>
    <submittedName>
        <fullName evidence="1">Uncharacterized protein</fullName>
    </submittedName>
</protein>
<reference evidence="2" key="1">
    <citation type="submission" date="2015-02" db="EMBL/GenBank/DDBJ databases">
        <authorList>
            <person name="Ju K.-S."/>
            <person name="Doroghazi J.R."/>
            <person name="Metcalf W."/>
        </authorList>
    </citation>
    <scope>NUCLEOTIDE SEQUENCE [LARGE SCALE GENOMIC DNA]</scope>
    <source>
        <strain evidence="2">NRRL B-16380</strain>
    </source>
</reference>
<proteinExistence type="predicted"/>
<comment type="caution">
    <text evidence="1">The sequence shown here is derived from an EMBL/GenBank/DDBJ whole genome shotgun (WGS) entry which is preliminary data.</text>
</comment>